<keyword evidence="2" id="KW-1185">Reference proteome</keyword>
<evidence type="ECO:0000313" key="1">
    <source>
        <dbReference type="EMBL" id="OHT06944.1"/>
    </source>
</evidence>
<dbReference type="VEuPathDB" id="TrichDB:TRFO_24905"/>
<dbReference type="RefSeq" id="XP_068360080.1">
    <property type="nucleotide sequence ID" value="XM_068504013.1"/>
</dbReference>
<proteinExistence type="predicted"/>
<reference evidence="1" key="1">
    <citation type="submission" date="2016-10" db="EMBL/GenBank/DDBJ databases">
        <authorList>
            <person name="Benchimol M."/>
            <person name="Almeida L.G."/>
            <person name="Vasconcelos A.T."/>
            <person name="Perreira-Neves A."/>
            <person name="Rosa I.A."/>
            <person name="Tasca T."/>
            <person name="Bogo M.R."/>
            <person name="de Souza W."/>
        </authorList>
    </citation>
    <scope>NUCLEOTIDE SEQUENCE [LARGE SCALE GENOMIC DNA]</scope>
    <source>
        <strain evidence="1">K</strain>
    </source>
</reference>
<organism evidence="1 2">
    <name type="scientific">Tritrichomonas foetus</name>
    <dbReference type="NCBI Taxonomy" id="1144522"/>
    <lineage>
        <taxon>Eukaryota</taxon>
        <taxon>Metamonada</taxon>
        <taxon>Parabasalia</taxon>
        <taxon>Tritrichomonadida</taxon>
        <taxon>Tritrichomonadidae</taxon>
        <taxon>Tritrichomonas</taxon>
    </lineage>
</organism>
<dbReference type="EMBL" id="MLAK01000710">
    <property type="protein sequence ID" value="OHT06944.1"/>
    <property type="molecule type" value="Genomic_DNA"/>
</dbReference>
<gene>
    <name evidence="1" type="ORF">TRFO_24905</name>
</gene>
<dbReference type="GeneID" id="94838717"/>
<accession>A0A1J4K7T3</accession>
<evidence type="ECO:0000313" key="2">
    <source>
        <dbReference type="Proteomes" id="UP000179807"/>
    </source>
</evidence>
<name>A0A1J4K7T3_9EUKA</name>
<comment type="caution">
    <text evidence="1">The sequence shown here is derived from an EMBL/GenBank/DDBJ whole genome shotgun (WGS) entry which is preliminary data.</text>
</comment>
<protein>
    <submittedName>
        <fullName evidence="1">Uncharacterized protein</fullName>
    </submittedName>
</protein>
<sequence length="261" mass="31000">MQVDKPHQKLLTYYINTLRKITETWNEIVDLYNEGKRSNFEPTFEVKGIIDEKVAEITQIFNKDIYEENKDSPITFDTIHEYCQQWKDFYGLFNLTSYFSNLAEVSDQLMFLKDCYTAPIKNPSVFLFVEFCKRLPYFVDCIQQNEIIPSLSQAVGNIIPLIPDITAEFSKNSNKNQNLSFLPEYIEKVRIFAKNYPKFLEIYVLVQNINIFFTEFELNYQIHDHKCPRYFDRIDILYQSEIELNKKIADLKEKISAKHAE</sequence>
<dbReference type="Proteomes" id="UP000179807">
    <property type="component" value="Unassembled WGS sequence"/>
</dbReference>
<dbReference type="AlphaFoldDB" id="A0A1J4K7T3"/>